<keyword evidence="4 6" id="KW-0378">Hydrolase</keyword>
<organism evidence="8">
    <name type="scientific">Moorella thermoacetica Y72</name>
    <dbReference type="NCBI Taxonomy" id="1325331"/>
    <lineage>
        <taxon>Bacteria</taxon>
        <taxon>Bacillati</taxon>
        <taxon>Bacillota</taxon>
        <taxon>Clostridia</taxon>
        <taxon>Neomoorellales</taxon>
        <taxon>Neomoorellaceae</taxon>
        <taxon>Neomoorella</taxon>
    </lineage>
</organism>
<dbReference type="PANTHER" id="PTHR34137">
    <property type="entry name" value="EXODEOXYRIBONUCLEASE 7 SMALL SUBUNIT"/>
    <property type="match status" value="1"/>
</dbReference>
<evidence type="ECO:0000313" key="8">
    <source>
        <dbReference type="EMBL" id="GAF27300.1"/>
    </source>
</evidence>
<dbReference type="EC" id="3.1.11.6" evidence="6"/>
<dbReference type="Gene3D" id="1.10.287.1040">
    <property type="entry name" value="Exonuclease VII, small subunit"/>
    <property type="match status" value="1"/>
</dbReference>
<evidence type="ECO:0000256" key="5">
    <source>
        <dbReference type="ARBA" id="ARBA00022839"/>
    </source>
</evidence>
<dbReference type="InterPro" id="IPR037004">
    <property type="entry name" value="Exonuc_VII_ssu_sf"/>
</dbReference>
<dbReference type="GO" id="GO:0006308">
    <property type="term" value="P:DNA catabolic process"/>
    <property type="evidence" value="ECO:0007669"/>
    <property type="project" value="UniProtKB-UniRule"/>
</dbReference>
<evidence type="ECO:0000256" key="6">
    <source>
        <dbReference type="HAMAP-Rule" id="MF_00337"/>
    </source>
</evidence>
<evidence type="ECO:0000256" key="2">
    <source>
        <dbReference type="ARBA" id="ARBA00022490"/>
    </source>
</evidence>
<reference evidence="8" key="1">
    <citation type="journal article" date="2014" name="Gene">
        <title>Genome-guided analysis of transformation efficiency and carbon dioxide assimilation by Moorella thermoacetica Y72.</title>
        <authorList>
            <person name="Tsukahara K."/>
            <person name="Kita A."/>
            <person name="Nakashimada Y."/>
            <person name="Hoshino T."/>
            <person name="Murakami K."/>
        </authorList>
    </citation>
    <scope>NUCLEOTIDE SEQUENCE [LARGE SCALE GENOMIC DNA]</scope>
    <source>
        <strain evidence="8">Y72</strain>
    </source>
</reference>
<keyword evidence="2 6" id="KW-0963">Cytoplasm</keyword>
<dbReference type="GO" id="GO:0009318">
    <property type="term" value="C:exodeoxyribonuclease VII complex"/>
    <property type="evidence" value="ECO:0007669"/>
    <property type="project" value="UniProtKB-UniRule"/>
</dbReference>
<keyword evidence="7" id="KW-0175">Coiled coil</keyword>
<name>A0A0S6UGH0_NEOTH</name>
<dbReference type="Pfam" id="PF02609">
    <property type="entry name" value="Exonuc_VII_S"/>
    <property type="match status" value="1"/>
</dbReference>
<comment type="subcellular location">
    <subcellularLocation>
        <location evidence="6">Cytoplasm</location>
    </subcellularLocation>
</comment>
<dbReference type="GO" id="GO:0008855">
    <property type="term" value="F:exodeoxyribonuclease VII activity"/>
    <property type="evidence" value="ECO:0007669"/>
    <property type="project" value="UniProtKB-UniRule"/>
</dbReference>
<comment type="subunit">
    <text evidence="6">Heterooligomer composed of large and small subunits.</text>
</comment>
<dbReference type="SUPFAM" id="SSF116842">
    <property type="entry name" value="XseB-like"/>
    <property type="match status" value="1"/>
</dbReference>
<dbReference type="GO" id="GO:0005829">
    <property type="term" value="C:cytosol"/>
    <property type="evidence" value="ECO:0007669"/>
    <property type="project" value="TreeGrafter"/>
</dbReference>
<sequence length="93" mass="10602">MVESYIRRNDMPEEEQLTFEAALQKLEEVVQALEGEGLTLEDSLAYYQEGIRLVRLCRQRLKEVEGKLQVILLQDGEVVTRELSLPGGENHGT</sequence>
<dbReference type="HAMAP" id="MF_00337">
    <property type="entry name" value="Exonuc_7_S"/>
    <property type="match status" value="1"/>
</dbReference>
<proteinExistence type="inferred from homology"/>
<keyword evidence="3 6" id="KW-0540">Nuclease</keyword>
<evidence type="ECO:0000256" key="7">
    <source>
        <dbReference type="SAM" id="Coils"/>
    </source>
</evidence>
<dbReference type="EMBL" id="DF238840">
    <property type="protein sequence ID" value="GAF27300.1"/>
    <property type="molecule type" value="Genomic_DNA"/>
</dbReference>
<evidence type="ECO:0000256" key="3">
    <source>
        <dbReference type="ARBA" id="ARBA00022722"/>
    </source>
</evidence>
<dbReference type="InterPro" id="IPR003761">
    <property type="entry name" value="Exonuc_VII_S"/>
</dbReference>
<dbReference type="AlphaFoldDB" id="A0A0S6UGH0"/>
<evidence type="ECO:0000256" key="4">
    <source>
        <dbReference type="ARBA" id="ARBA00022801"/>
    </source>
</evidence>
<evidence type="ECO:0000256" key="1">
    <source>
        <dbReference type="ARBA" id="ARBA00009998"/>
    </source>
</evidence>
<comment type="similarity">
    <text evidence="1 6">Belongs to the XseB family.</text>
</comment>
<dbReference type="NCBIfam" id="TIGR01280">
    <property type="entry name" value="xseB"/>
    <property type="match status" value="1"/>
</dbReference>
<gene>
    <name evidence="6" type="primary">xseB</name>
    <name evidence="8" type="ORF">MTY_2641</name>
</gene>
<dbReference type="Proteomes" id="UP000063718">
    <property type="component" value="Unassembled WGS sequence"/>
</dbReference>
<feature type="coiled-coil region" evidence="7">
    <location>
        <begin position="16"/>
        <end position="43"/>
    </location>
</feature>
<comment type="function">
    <text evidence="6">Bidirectionally degrades single-stranded DNA into large acid-insoluble oligonucleotides, which are then degraded further into small acid-soluble oligonucleotides.</text>
</comment>
<keyword evidence="5 6" id="KW-0269">Exonuclease</keyword>
<dbReference type="PANTHER" id="PTHR34137:SF1">
    <property type="entry name" value="EXODEOXYRIBONUCLEASE 7 SMALL SUBUNIT"/>
    <property type="match status" value="1"/>
</dbReference>
<comment type="catalytic activity">
    <reaction evidence="6">
        <text>Exonucleolytic cleavage in either 5'- to 3'- or 3'- to 5'-direction to yield nucleoside 5'-phosphates.</text>
        <dbReference type="EC" id="3.1.11.6"/>
    </reaction>
</comment>
<protein>
    <recommendedName>
        <fullName evidence="6">Exodeoxyribonuclease 7 small subunit</fullName>
        <ecNumber evidence="6">3.1.11.6</ecNumber>
    </recommendedName>
    <alternativeName>
        <fullName evidence="6">Exodeoxyribonuclease VII small subunit</fullName>
        <shortName evidence="6">Exonuclease VII small subunit</shortName>
    </alternativeName>
</protein>
<accession>A0A0S6UGH0</accession>